<evidence type="ECO:0000313" key="15">
    <source>
        <dbReference type="EnsemblMetazoa" id="XP_022652466"/>
    </source>
</evidence>
<evidence type="ECO:0000256" key="4">
    <source>
        <dbReference type="ARBA" id="ARBA00022695"/>
    </source>
</evidence>
<dbReference type="GO" id="GO:0000287">
    <property type="term" value="F:magnesium ion binding"/>
    <property type="evidence" value="ECO:0007669"/>
    <property type="project" value="UniProtKB-UniRule"/>
</dbReference>
<evidence type="ECO:0000259" key="14">
    <source>
        <dbReference type="Pfam" id="PF14413"/>
    </source>
</evidence>
<dbReference type="InterPro" id="IPR024956">
    <property type="entry name" value="tRNAHis_GuaTrfase_cat"/>
</dbReference>
<dbReference type="GO" id="GO:0008193">
    <property type="term" value="F:tRNA guanylyltransferase activity"/>
    <property type="evidence" value="ECO:0007669"/>
    <property type="project" value="UniProtKB-UniRule"/>
</dbReference>
<dbReference type="RefSeq" id="XP_022652466.1">
    <property type="nucleotide sequence ID" value="XM_022796731.1"/>
</dbReference>
<comment type="cofactor">
    <cofactor evidence="12">
        <name>Mg(2+)</name>
        <dbReference type="ChEBI" id="CHEBI:18420"/>
    </cofactor>
    <text evidence="12">Binds 2 magnesium ions per subunit.</text>
</comment>
<dbReference type="CTD" id="34876"/>
<dbReference type="EnsemblMetazoa" id="XM_022796731">
    <property type="protein sequence ID" value="XP_022652466"/>
    <property type="gene ID" value="LOC111246703"/>
</dbReference>
<dbReference type="AlphaFoldDB" id="A0A7M7JHX1"/>
<dbReference type="InterPro" id="IPR038469">
    <property type="entry name" value="tRNAHis_GuaTrfase_Thg1_sf"/>
</dbReference>
<evidence type="ECO:0000256" key="1">
    <source>
        <dbReference type="ARBA" id="ARBA00010113"/>
    </source>
</evidence>
<comment type="catalytic activity">
    <reaction evidence="9 10">
        <text>a 5'-end ribonucleotide-tRNA(His) + GTP + ATP + H2O = a 5'-end phospho-guanosine-ribonucleotide-tRNA(His) + AMP + 2 diphosphate + H(+)</text>
        <dbReference type="Rhea" id="RHEA:54564"/>
        <dbReference type="Rhea" id="RHEA-COMP:14193"/>
        <dbReference type="Rhea" id="RHEA-COMP:14917"/>
        <dbReference type="ChEBI" id="CHEBI:15377"/>
        <dbReference type="ChEBI" id="CHEBI:15378"/>
        <dbReference type="ChEBI" id="CHEBI:30616"/>
        <dbReference type="ChEBI" id="CHEBI:33019"/>
        <dbReference type="ChEBI" id="CHEBI:37565"/>
        <dbReference type="ChEBI" id="CHEBI:138282"/>
        <dbReference type="ChEBI" id="CHEBI:141847"/>
        <dbReference type="ChEBI" id="CHEBI:456215"/>
        <dbReference type="EC" id="2.7.7.79"/>
    </reaction>
</comment>
<evidence type="ECO:0000256" key="6">
    <source>
        <dbReference type="ARBA" id="ARBA00022741"/>
    </source>
</evidence>
<feature type="binding site" evidence="12">
    <location>
        <position position="75"/>
    </location>
    <ligand>
        <name>Mg(2+)</name>
        <dbReference type="ChEBI" id="CHEBI:18420"/>
        <label>1</label>
        <note>catalytic</note>
    </ligand>
</feature>
<feature type="binding site" evidence="12">
    <location>
        <position position="74"/>
    </location>
    <ligand>
        <name>Mg(2+)</name>
        <dbReference type="ChEBI" id="CHEBI:18420"/>
        <label>2</label>
        <note>catalytic</note>
    </ligand>
</feature>
<dbReference type="GO" id="GO:0005525">
    <property type="term" value="F:GTP binding"/>
    <property type="evidence" value="ECO:0007669"/>
    <property type="project" value="UniProtKB-UniRule"/>
</dbReference>
<evidence type="ECO:0000256" key="8">
    <source>
        <dbReference type="ARBA" id="ARBA00023134"/>
    </source>
</evidence>
<feature type="binding site" evidence="11">
    <location>
        <begin position="120"/>
        <end position="121"/>
    </location>
    <ligand>
        <name>GTP</name>
        <dbReference type="ChEBI" id="CHEBI:37565"/>
    </ligand>
</feature>
<dbReference type="Gene3D" id="3.30.70.3000">
    <property type="match status" value="1"/>
</dbReference>
<evidence type="ECO:0000256" key="2">
    <source>
        <dbReference type="ARBA" id="ARBA00022679"/>
    </source>
</evidence>
<dbReference type="OrthoDB" id="62560at2759"/>
<evidence type="ECO:0000256" key="7">
    <source>
        <dbReference type="ARBA" id="ARBA00022842"/>
    </source>
</evidence>
<dbReference type="GO" id="GO:0006400">
    <property type="term" value="P:tRNA modification"/>
    <property type="evidence" value="ECO:0007669"/>
    <property type="project" value="UniProtKB-UniRule"/>
</dbReference>
<protein>
    <recommendedName>
        <fullName evidence="10">tRNA(His) guanylyltransferase</fullName>
        <ecNumber evidence="10">2.7.7.79</ecNumber>
    </recommendedName>
    <alternativeName>
        <fullName evidence="10">tRNA-histidine guanylyltransferase</fullName>
    </alternativeName>
</protein>
<feature type="binding site" evidence="12">
    <location>
        <position position="74"/>
    </location>
    <ligand>
        <name>Mg(2+)</name>
        <dbReference type="ChEBI" id="CHEBI:18420"/>
        <label>1</label>
        <note>catalytic</note>
    </ligand>
</feature>
<evidence type="ECO:0000313" key="16">
    <source>
        <dbReference type="Proteomes" id="UP000594260"/>
    </source>
</evidence>
<dbReference type="PANTHER" id="PTHR12729:SF6">
    <property type="entry name" value="TRNA(HIS) GUANYLYLTRANSFERASE-RELATED"/>
    <property type="match status" value="1"/>
</dbReference>
<dbReference type="InParanoid" id="A0A7M7JHX1"/>
<dbReference type="InterPro" id="IPR007537">
    <property type="entry name" value="tRNAHis_GuaTrfase_Thg1"/>
</dbReference>
<reference evidence="15" key="1">
    <citation type="submission" date="2021-01" db="UniProtKB">
        <authorList>
            <consortium name="EnsemblMetazoa"/>
        </authorList>
    </citation>
    <scope>IDENTIFICATION</scope>
</reference>
<evidence type="ECO:0000259" key="13">
    <source>
        <dbReference type="Pfam" id="PF04446"/>
    </source>
</evidence>
<organism evidence="15 16">
    <name type="scientific">Varroa destructor</name>
    <name type="common">Honeybee mite</name>
    <dbReference type="NCBI Taxonomy" id="109461"/>
    <lineage>
        <taxon>Eukaryota</taxon>
        <taxon>Metazoa</taxon>
        <taxon>Ecdysozoa</taxon>
        <taxon>Arthropoda</taxon>
        <taxon>Chelicerata</taxon>
        <taxon>Arachnida</taxon>
        <taxon>Acari</taxon>
        <taxon>Parasitiformes</taxon>
        <taxon>Mesostigmata</taxon>
        <taxon>Gamasina</taxon>
        <taxon>Dermanyssoidea</taxon>
        <taxon>Varroidae</taxon>
        <taxon>Varroa</taxon>
    </lineage>
</organism>
<evidence type="ECO:0000256" key="10">
    <source>
        <dbReference type="PIRNR" id="PIRNR028980"/>
    </source>
</evidence>
<dbReference type="EC" id="2.7.7.79" evidence="10"/>
<keyword evidence="3 10" id="KW-0819">tRNA processing</keyword>
<evidence type="ECO:0000256" key="11">
    <source>
        <dbReference type="PIRSR" id="PIRSR028980-1"/>
    </source>
</evidence>
<keyword evidence="6 10" id="KW-0547">Nucleotide-binding</keyword>
<keyword evidence="8 10" id="KW-0342">GTP-binding</keyword>
<keyword evidence="16" id="KW-1185">Reference proteome</keyword>
<accession>A0A7M7JHX1</accession>
<keyword evidence="4 10" id="KW-0548">Nucleotidyltransferase</keyword>
<evidence type="ECO:0000256" key="3">
    <source>
        <dbReference type="ARBA" id="ARBA00022694"/>
    </source>
</evidence>
<dbReference type="PANTHER" id="PTHR12729">
    <property type="entry name" value="TRNA(HIS) GUANYLYLTRANSFERASE-RELATED"/>
    <property type="match status" value="1"/>
</dbReference>
<feature type="domain" description="tRNAHis guanylyltransferase catalytic" evidence="13">
    <location>
        <begin position="51"/>
        <end position="180"/>
    </location>
</feature>
<feature type="domain" description="Thg1 C-terminal" evidence="14">
    <location>
        <begin position="183"/>
        <end position="284"/>
    </location>
</feature>
<dbReference type="GeneID" id="111246703"/>
<name>A0A7M7JHX1_VARDE</name>
<dbReference type="Pfam" id="PF14413">
    <property type="entry name" value="Thg1C"/>
    <property type="match status" value="1"/>
</dbReference>
<evidence type="ECO:0000256" key="5">
    <source>
        <dbReference type="ARBA" id="ARBA00022723"/>
    </source>
</evidence>
<sequence length="356" mass="40647">MLAQVREGANSMFQVTVGPKSSQSFGLLRISGHLWLVKHLLTSAKMAKSKFDYVRNFEQLDYVLPNTYIVVRLDGKGFHKFTQAHDFVKPNDKRGLDLMSRCAKEVMKEFNEISMAYGQSDEYSFVFRRDATIYKRRASKIMTNIASLFSSSFVFYFSEFFPEKTLLCPPAFDARVVLYPTNQNLRDYLSWRQADCHINNLYNTAFWALVQKGGLTTSAAEERLRGTLSADKNEILFQEFNCNYNNEPSQFRKGTTIVRVPKDYNRKATIGNDAGDPVSCKKATEPASSTTTTAITTNTTIATHTITSAVSSVDRDVPCMNSHMMRQSSSNDLHSMHRDMIQKEFWNMYPFILQSE</sequence>
<evidence type="ECO:0000256" key="12">
    <source>
        <dbReference type="PIRSR" id="PIRSR028980-2"/>
    </source>
</evidence>
<comment type="similarity">
    <text evidence="1 10">Belongs to the tRNA(His) guanylyltransferase family.</text>
</comment>
<dbReference type="KEGG" id="vde:111246703"/>
<proteinExistence type="inferred from homology"/>
<feature type="binding site" evidence="12">
    <location>
        <position position="121"/>
    </location>
    <ligand>
        <name>Mg(2+)</name>
        <dbReference type="ChEBI" id="CHEBI:18420"/>
        <label>1</label>
        <note>catalytic</note>
    </ligand>
</feature>
<feature type="binding site" evidence="12">
    <location>
        <position position="121"/>
    </location>
    <ligand>
        <name>Mg(2+)</name>
        <dbReference type="ChEBI" id="CHEBI:18420"/>
        <label>2</label>
        <note>catalytic</note>
    </ligand>
</feature>
<dbReference type="PIRSF" id="PIRSF028980">
    <property type="entry name" value="tRNAHis_guanylyltransferase"/>
    <property type="match status" value="1"/>
</dbReference>
<comment type="function">
    <text evidence="10">Adds a GMP to the 5'-end of tRNA(His) after transcription and RNase P cleavage.</text>
</comment>
<dbReference type="Pfam" id="PF04446">
    <property type="entry name" value="Thg1"/>
    <property type="match status" value="1"/>
</dbReference>
<keyword evidence="7 10" id="KW-0460">Magnesium</keyword>
<dbReference type="InterPro" id="IPR025845">
    <property type="entry name" value="Thg1_C_dom"/>
</dbReference>
<keyword evidence="2 10" id="KW-0808">Transferase</keyword>
<dbReference type="Proteomes" id="UP000594260">
    <property type="component" value="Unplaced"/>
</dbReference>
<feature type="binding site" evidence="11">
    <location>
        <begin position="74"/>
        <end position="79"/>
    </location>
    <ligand>
        <name>GTP</name>
        <dbReference type="ChEBI" id="CHEBI:37565"/>
    </ligand>
</feature>
<keyword evidence="5 10" id="KW-0479">Metal-binding</keyword>
<dbReference type="FunCoup" id="A0A7M7JHX1">
    <property type="interactions" value="1383"/>
</dbReference>
<evidence type="ECO:0000256" key="9">
    <source>
        <dbReference type="ARBA" id="ARBA00047281"/>
    </source>
</evidence>